<sequence>MSQQTTDDIQEALRELGVTENTLTTEEKQSLDENGFVLLYNVLTQDELEQLRDRYEALMEKEGQSAGLEVHQEQGTRRLADLVNKGEIFDSIYTNPRVLAAVYHVLKRPFKLSSLNARDAIPGQGHQNLHVDWGRREADEPFHVVNSIWLIDDFTPDNGPTRVVPGTHRIGGAPSDYMNPADDHPEQELIVAPAGTVGVFNSHLWHGGTTNRTNGTRRACHSYYTAREHAQQLNQREYIRKVTYDRISPAARYILDVE</sequence>
<accession>A0ABW4JD49</accession>
<comment type="caution">
    <text evidence="2">The sequence shown here is derived from an EMBL/GenBank/DDBJ whole genome shotgun (WGS) entry which is preliminary data.</text>
</comment>
<evidence type="ECO:0000313" key="2">
    <source>
        <dbReference type="EMBL" id="MFD1674281.1"/>
    </source>
</evidence>
<keyword evidence="2" id="KW-0223">Dioxygenase</keyword>
<gene>
    <name evidence="2" type="ORF">ACFSB2_06105</name>
</gene>
<dbReference type="PANTHER" id="PTHR37563:SF2">
    <property type="entry name" value="PHYTANOYL-COA DIOXYGENASE FAMILY PROTEIN (AFU_ORTHOLOGUE AFUA_2G03330)"/>
    <property type="match status" value="1"/>
</dbReference>
<dbReference type="Gene3D" id="2.60.120.620">
    <property type="entry name" value="q2cbj1_9rhob like domain"/>
    <property type="match status" value="1"/>
</dbReference>
<dbReference type="RefSeq" id="WP_377942147.1">
    <property type="nucleotide sequence ID" value="NZ_JBHUCX010000018.1"/>
</dbReference>
<proteinExistence type="predicted"/>
<dbReference type="SUPFAM" id="SSF51197">
    <property type="entry name" value="Clavaminate synthase-like"/>
    <property type="match status" value="1"/>
</dbReference>
<feature type="coiled-coil region" evidence="1">
    <location>
        <begin position="9"/>
        <end position="61"/>
    </location>
</feature>
<evidence type="ECO:0000313" key="3">
    <source>
        <dbReference type="Proteomes" id="UP001597079"/>
    </source>
</evidence>
<name>A0ABW4JD49_9BACL</name>
<reference evidence="3" key="1">
    <citation type="journal article" date="2019" name="Int. J. Syst. Evol. Microbiol.">
        <title>The Global Catalogue of Microorganisms (GCM) 10K type strain sequencing project: providing services to taxonomists for standard genome sequencing and annotation.</title>
        <authorList>
            <consortium name="The Broad Institute Genomics Platform"/>
            <consortium name="The Broad Institute Genome Sequencing Center for Infectious Disease"/>
            <person name="Wu L."/>
            <person name="Ma J."/>
        </authorList>
    </citation>
    <scope>NUCLEOTIDE SEQUENCE [LARGE SCALE GENOMIC DNA]</scope>
    <source>
        <strain evidence="3">CGMCC 1.12286</strain>
    </source>
</reference>
<keyword evidence="3" id="KW-1185">Reference proteome</keyword>
<organism evidence="2 3">
    <name type="scientific">Alicyclobacillus fodiniaquatilis</name>
    <dbReference type="NCBI Taxonomy" id="1661150"/>
    <lineage>
        <taxon>Bacteria</taxon>
        <taxon>Bacillati</taxon>
        <taxon>Bacillota</taxon>
        <taxon>Bacilli</taxon>
        <taxon>Bacillales</taxon>
        <taxon>Alicyclobacillaceae</taxon>
        <taxon>Alicyclobacillus</taxon>
    </lineage>
</organism>
<dbReference type="InterPro" id="IPR051961">
    <property type="entry name" value="Fungal_Metabolite_Diox"/>
</dbReference>
<dbReference type="Proteomes" id="UP001597079">
    <property type="component" value="Unassembled WGS sequence"/>
</dbReference>
<dbReference type="PANTHER" id="PTHR37563">
    <property type="entry name" value="PHYTANOYL-COA DIOXYGENASE FAMILY PROTEIN (AFU_ORTHOLOGUE AFUA_2G03330)"/>
    <property type="match status" value="1"/>
</dbReference>
<dbReference type="EMBL" id="JBHUCX010000018">
    <property type="protein sequence ID" value="MFD1674281.1"/>
    <property type="molecule type" value="Genomic_DNA"/>
</dbReference>
<dbReference type="Pfam" id="PF05721">
    <property type="entry name" value="PhyH"/>
    <property type="match status" value="1"/>
</dbReference>
<evidence type="ECO:0000256" key="1">
    <source>
        <dbReference type="SAM" id="Coils"/>
    </source>
</evidence>
<dbReference type="GO" id="GO:0051213">
    <property type="term" value="F:dioxygenase activity"/>
    <property type="evidence" value="ECO:0007669"/>
    <property type="project" value="UniProtKB-KW"/>
</dbReference>
<keyword evidence="1" id="KW-0175">Coiled coil</keyword>
<dbReference type="InterPro" id="IPR008775">
    <property type="entry name" value="Phytyl_CoA_dOase-like"/>
</dbReference>
<keyword evidence="2" id="KW-0560">Oxidoreductase</keyword>
<protein>
    <submittedName>
        <fullName evidence="2">Phytanoyl-CoA dioxygenase family protein</fullName>
    </submittedName>
</protein>